<gene>
    <name evidence="3" type="ORF">HWQ67_01005</name>
</gene>
<dbReference type="SMART" id="SM00052">
    <property type="entry name" value="EAL"/>
    <property type="match status" value="1"/>
</dbReference>
<dbReference type="PROSITE" id="PS50887">
    <property type="entry name" value="GGDEF"/>
    <property type="match status" value="1"/>
</dbReference>
<evidence type="ECO:0000259" key="1">
    <source>
        <dbReference type="PROSITE" id="PS50883"/>
    </source>
</evidence>
<dbReference type="NCBIfam" id="TIGR00254">
    <property type="entry name" value="GGDEF"/>
    <property type="match status" value="1"/>
</dbReference>
<feature type="domain" description="EAL" evidence="1">
    <location>
        <begin position="352"/>
        <end position="597"/>
    </location>
</feature>
<evidence type="ECO:0000313" key="3">
    <source>
        <dbReference type="EMBL" id="MBV6340151.1"/>
    </source>
</evidence>
<protein>
    <submittedName>
        <fullName evidence="3">Bifunctional diguanylate cyclase/phosphodiesterase</fullName>
    </submittedName>
</protein>
<dbReference type="RefSeq" id="WP_218250773.1">
    <property type="nucleotide sequence ID" value="NZ_JABXWD010000009.1"/>
</dbReference>
<feature type="domain" description="GGDEF" evidence="2">
    <location>
        <begin position="208"/>
        <end position="342"/>
    </location>
</feature>
<evidence type="ECO:0000313" key="4">
    <source>
        <dbReference type="Proteomes" id="UP001196980"/>
    </source>
</evidence>
<evidence type="ECO:0000259" key="2">
    <source>
        <dbReference type="PROSITE" id="PS50887"/>
    </source>
</evidence>
<name>A0ABS6RU87_9BACT</name>
<dbReference type="Pfam" id="PF00990">
    <property type="entry name" value="GGDEF"/>
    <property type="match status" value="1"/>
</dbReference>
<sequence length="597" mass="68091">MTIKRDLLLFETRLLEKFIITAELIRDWKPHVMSLLREINEYIETFNLFTAFKTTEEGCYDVEVFWRHQPDSQTIQVFEELIKKSLSHDNKAPADLQCNIVHDVADRAITMCNTVPVSRVKALKTSDVDGIVGITTSLQQRGEPEIDSLAESALNIFANVAGSIKVIHGYTREMAFYATRDPLTNLFNQRVFWELLQYESGRAHRRNYSFGLMVIDFDNFKTINDSYGHHFGDRFLQLAALKLRQSLRDGDILARYGGDEFTIILPETTEEQAMLVATRLTNDLESLDLKDPAGKKIRTTASIGIAICPTHSRDVKELFRIADSAMYKSKKKGKNMISLPTNEDITTVSIQNKEKSLFLLNAVNKKENIIPHFQPIINVQTGATEINELLMRLVRDEKLMVAGEFIDVAEDIGIVHKLDYIIVEKAFDKIHTEGYTGKLFVNLSPRSLTITRFIPTIVELATDYAIRPSNVVFKLTEQDAVKNLAVVERFVLDLRHEGFQFAIEDFGSGFSSYHYIKRIPIDYIKIEGEFIRGMFKDVIYHAFVKSIATLAMELNIRTVAKYVETPEILKELALMSVDYAQGYFIGMPSGVIEHQLD</sequence>
<dbReference type="SMART" id="SM00267">
    <property type="entry name" value="GGDEF"/>
    <property type="match status" value="1"/>
</dbReference>
<accession>A0ABS6RU87</accession>
<comment type="caution">
    <text evidence="3">The sequence shown here is derived from an EMBL/GenBank/DDBJ whole genome shotgun (WGS) entry which is preliminary data.</text>
</comment>
<dbReference type="InterPro" id="IPR000160">
    <property type="entry name" value="GGDEF_dom"/>
</dbReference>
<dbReference type="Pfam" id="PF00563">
    <property type="entry name" value="EAL"/>
    <property type="match status" value="1"/>
</dbReference>
<keyword evidence="4" id="KW-1185">Reference proteome</keyword>
<reference evidence="3 4" key="1">
    <citation type="journal article" date="2020" name="J Geophys Res Biogeosci">
        <title>Magnetotaxis as an Adaptation to Enable Bacterial Shuttling of Microbial Sulfur and Sulfur Cycling Across Aquatic Oxic#Anoxic Interfaces.</title>
        <authorList>
            <person name="Li J."/>
            <person name="Liu P."/>
            <person name="Wang J."/>
            <person name="Roberts A.P."/>
            <person name="Pan Y."/>
        </authorList>
    </citation>
    <scope>NUCLEOTIDE SEQUENCE [LARGE SCALE GENOMIC DNA]</scope>
    <source>
        <strain evidence="3 4">MYR-1_YQ</strain>
    </source>
</reference>
<dbReference type="PANTHER" id="PTHR33121:SF71">
    <property type="entry name" value="OXYGEN SENSOR PROTEIN DOSP"/>
    <property type="match status" value="1"/>
</dbReference>
<dbReference type="InterPro" id="IPR001633">
    <property type="entry name" value="EAL_dom"/>
</dbReference>
<proteinExistence type="predicted"/>
<organism evidence="3 4">
    <name type="scientific">Candidatus Magnetobacterium casense</name>
    <dbReference type="NCBI Taxonomy" id="1455061"/>
    <lineage>
        <taxon>Bacteria</taxon>
        <taxon>Pseudomonadati</taxon>
        <taxon>Nitrospirota</taxon>
        <taxon>Thermodesulfovibrionia</taxon>
        <taxon>Thermodesulfovibrionales</taxon>
        <taxon>Candidatus Magnetobacteriaceae</taxon>
        <taxon>Candidatus Magnetobacterium</taxon>
    </lineage>
</organism>
<dbReference type="Proteomes" id="UP001196980">
    <property type="component" value="Unassembled WGS sequence"/>
</dbReference>
<dbReference type="PANTHER" id="PTHR33121">
    <property type="entry name" value="CYCLIC DI-GMP PHOSPHODIESTERASE PDEF"/>
    <property type="match status" value="1"/>
</dbReference>
<dbReference type="PROSITE" id="PS50883">
    <property type="entry name" value="EAL"/>
    <property type="match status" value="1"/>
</dbReference>
<dbReference type="EMBL" id="JABXWD010000009">
    <property type="protein sequence ID" value="MBV6340151.1"/>
    <property type="molecule type" value="Genomic_DNA"/>
</dbReference>
<dbReference type="CDD" id="cd01949">
    <property type="entry name" value="GGDEF"/>
    <property type="match status" value="1"/>
</dbReference>
<dbReference type="InterPro" id="IPR050706">
    <property type="entry name" value="Cyclic-di-GMP_PDE-like"/>
</dbReference>
<dbReference type="CDD" id="cd01948">
    <property type="entry name" value="EAL"/>
    <property type="match status" value="1"/>
</dbReference>